<reference evidence="1 3" key="1">
    <citation type="submission" date="2018-06" db="EMBL/GenBank/DDBJ databases">
        <title>Complete Genome Sequence of the Microcystin-Degrading Bacterium Sphingosinicella microcystinivorans Strain B-9.</title>
        <authorList>
            <person name="Jin H."/>
            <person name="Nishizawa T."/>
            <person name="Guo Y."/>
            <person name="Nishizawa A."/>
            <person name="Park H."/>
            <person name="Kato H."/>
            <person name="Tsuji K."/>
            <person name="Harada K."/>
        </authorList>
    </citation>
    <scope>NUCLEOTIDE SEQUENCE [LARGE SCALE GENOMIC DNA]</scope>
    <source>
        <strain evidence="1 3">B9</strain>
    </source>
</reference>
<dbReference type="AlphaFoldDB" id="A0AAD1G075"/>
<evidence type="ECO:0000313" key="3">
    <source>
        <dbReference type="Proteomes" id="UP000275727"/>
    </source>
</evidence>
<name>A0AAD1G075_SPHMI</name>
<dbReference type="KEGG" id="smic:SmB9_10170"/>
<gene>
    <name evidence="2" type="ORF">DFR51_3583</name>
    <name evidence="1" type="ORF">SmB9_10170</name>
</gene>
<evidence type="ECO:0000313" key="1">
    <source>
        <dbReference type="EMBL" id="BBE33359.1"/>
    </source>
</evidence>
<dbReference type="Proteomes" id="UP000275727">
    <property type="component" value="Chromosome"/>
</dbReference>
<protein>
    <submittedName>
        <fullName evidence="2">Uncharacterized protein Usg</fullName>
    </submittedName>
</protein>
<dbReference type="EMBL" id="RBWX01000012">
    <property type="protein sequence ID" value="RKS84983.1"/>
    <property type="molecule type" value="Genomic_DNA"/>
</dbReference>
<dbReference type="EMBL" id="AP018711">
    <property type="protein sequence ID" value="BBE33359.1"/>
    <property type="molecule type" value="Genomic_DNA"/>
</dbReference>
<dbReference type="RefSeq" id="WP_121053511.1">
    <property type="nucleotide sequence ID" value="NZ_AP018711.1"/>
</dbReference>
<dbReference type="Pfam" id="PF06233">
    <property type="entry name" value="Usg"/>
    <property type="match status" value="1"/>
</dbReference>
<proteinExistence type="predicted"/>
<dbReference type="InterPro" id="IPR009354">
    <property type="entry name" value="Usg"/>
</dbReference>
<evidence type="ECO:0000313" key="2">
    <source>
        <dbReference type="EMBL" id="RKS84983.1"/>
    </source>
</evidence>
<reference evidence="2 4" key="2">
    <citation type="submission" date="2018-10" db="EMBL/GenBank/DDBJ databases">
        <title>Genomic Encyclopedia of Type Strains, Phase IV (KMG-IV): sequencing the most valuable type-strain genomes for metagenomic binning, comparative biology and taxonomic classification.</title>
        <authorList>
            <person name="Goeker M."/>
        </authorList>
    </citation>
    <scope>NUCLEOTIDE SEQUENCE [LARGE SCALE GENOMIC DNA]</scope>
    <source>
        <strain evidence="2 4">DSM 19791</strain>
    </source>
</reference>
<sequence>MHDDGPHGVDGDFVRQMQDWRPLIANILYHMPDHPHVLQSFTWQTLDKAPRFPRLIRFLDFWSHSIDGMLHSVRIMHGASIRPAEYRFVDHELRLN</sequence>
<accession>A0AAD1G075</accession>
<organism evidence="1 3">
    <name type="scientific">Sphingosinicella microcystinivorans</name>
    <dbReference type="NCBI Taxonomy" id="335406"/>
    <lineage>
        <taxon>Bacteria</taxon>
        <taxon>Pseudomonadati</taxon>
        <taxon>Pseudomonadota</taxon>
        <taxon>Alphaproteobacteria</taxon>
        <taxon>Sphingomonadales</taxon>
        <taxon>Sphingosinicellaceae</taxon>
        <taxon>Sphingosinicella</taxon>
    </lineage>
</organism>
<keyword evidence="4" id="KW-1185">Reference proteome</keyword>
<dbReference type="Proteomes" id="UP000276029">
    <property type="component" value="Unassembled WGS sequence"/>
</dbReference>
<evidence type="ECO:0000313" key="4">
    <source>
        <dbReference type="Proteomes" id="UP000276029"/>
    </source>
</evidence>